<name>A0A4Y2G7L1_ARAVE</name>
<dbReference type="InterPro" id="IPR036397">
    <property type="entry name" value="RNaseH_sf"/>
</dbReference>
<dbReference type="OrthoDB" id="411823at2759"/>
<dbReference type="InterPro" id="IPR012337">
    <property type="entry name" value="RNaseH-like_sf"/>
</dbReference>
<dbReference type="EMBL" id="BGPR01001245">
    <property type="protein sequence ID" value="GBM49237.1"/>
    <property type="molecule type" value="Genomic_DNA"/>
</dbReference>
<dbReference type="AlphaFoldDB" id="A0A4Y2G7L1"/>
<evidence type="ECO:0000313" key="2">
    <source>
        <dbReference type="EMBL" id="GBM49237.1"/>
    </source>
</evidence>
<evidence type="ECO:0008006" key="4">
    <source>
        <dbReference type="Google" id="ProtNLM"/>
    </source>
</evidence>
<feature type="region of interest" description="Disordered" evidence="1">
    <location>
        <begin position="117"/>
        <end position="181"/>
    </location>
</feature>
<feature type="compositionally biased region" description="Polar residues" evidence="1">
    <location>
        <begin position="127"/>
        <end position="181"/>
    </location>
</feature>
<sequence>MNIYTDVSKLDDRKGCAFCDRENNISTSQWMAQLKPHNSVFQAELIDIKEAYFWASQSKQPIKIWTDSKSNINSIPSLKTNSPLAQDIQNNLLNSPNIKLGWIKSHVGHAVTRQRISSQRKLPWKGSQHNIQHPGTSSKRNFMPFPSNSGRMNGTTVTLEGKSTSSFQRSRLPQHSGNDQKSCLQLDTAHSQLTLRDLASEPPIAVVVGSLEPLCTKQPIVKNSNKKTDKLYL</sequence>
<reference evidence="2 3" key="1">
    <citation type="journal article" date="2019" name="Sci. Rep.">
        <title>Orb-weaving spider Araneus ventricosus genome elucidates the spidroin gene catalogue.</title>
        <authorList>
            <person name="Kono N."/>
            <person name="Nakamura H."/>
            <person name="Ohtoshi R."/>
            <person name="Moran D.A.P."/>
            <person name="Shinohara A."/>
            <person name="Yoshida Y."/>
            <person name="Fujiwara M."/>
            <person name="Mori M."/>
            <person name="Tomita M."/>
            <person name="Arakawa K."/>
        </authorList>
    </citation>
    <scope>NUCLEOTIDE SEQUENCE [LARGE SCALE GENOMIC DNA]</scope>
</reference>
<comment type="caution">
    <text evidence="2">The sequence shown here is derived from an EMBL/GenBank/DDBJ whole genome shotgun (WGS) entry which is preliminary data.</text>
</comment>
<gene>
    <name evidence="2" type="ORF">AVEN_59300_1</name>
</gene>
<evidence type="ECO:0000313" key="3">
    <source>
        <dbReference type="Proteomes" id="UP000499080"/>
    </source>
</evidence>
<organism evidence="2 3">
    <name type="scientific">Araneus ventricosus</name>
    <name type="common">Orbweaver spider</name>
    <name type="synonym">Epeira ventricosa</name>
    <dbReference type="NCBI Taxonomy" id="182803"/>
    <lineage>
        <taxon>Eukaryota</taxon>
        <taxon>Metazoa</taxon>
        <taxon>Ecdysozoa</taxon>
        <taxon>Arthropoda</taxon>
        <taxon>Chelicerata</taxon>
        <taxon>Arachnida</taxon>
        <taxon>Araneae</taxon>
        <taxon>Araneomorphae</taxon>
        <taxon>Entelegynae</taxon>
        <taxon>Araneoidea</taxon>
        <taxon>Araneidae</taxon>
        <taxon>Araneus</taxon>
    </lineage>
</organism>
<proteinExistence type="predicted"/>
<dbReference type="GO" id="GO:0003676">
    <property type="term" value="F:nucleic acid binding"/>
    <property type="evidence" value="ECO:0007669"/>
    <property type="project" value="InterPro"/>
</dbReference>
<keyword evidence="3" id="KW-1185">Reference proteome</keyword>
<dbReference type="Proteomes" id="UP000499080">
    <property type="component" value="Unassembled WGS sequence"/>
</dbReference>
<accession>A0A4Y2G7L1</accession>
<dbReference type="SUPFAM" id="SSF53098">
    <property type="entry name" value="Ribonuclease H-like"/>
    <property type="match status" value="1"/>
</dbReference>
<evidence type="ECO:0000256" key="1">
    <source>
        <dbReference type="SAM" id="MobiDB-lite"/>
    </source>
</evidence>
<protein>
    <recommendedName>
        <fullName evidence="4">RNase H type-1 domain-containing protein</fullName>
    </recommendedName>
</protein>
<dbReference type="Gene3D" id="3.30.420.10">
    <property type="entry name" value="Ribonuclease H-like superfamily/Ribonuclease H"/>
    <property type="match status" value="1"/>
</dbReference>